<evidence type="ECO:0000313" key="4">
    <source>
        <dbReference type="Proteomes" id="UP000245768"/>
    </source>
</evidence>
<dbReference type="GO" id="GO:0005737">
    <property type="term" value="C:cytoplasm"/>
    <property type="evidence" value="ECO:0007669"/>
    <property type="project" value="UniProtKB-ARBA"/>
</dbReference>
<reference evidence="3 4" key="1">
    <citation type="journal article" date="2018" name="Mol. Biol. Evol.">
        <title>Broad Genomic Sampling Reveals a Smut Pathogenic Ancestry of the Fungal Clade Ustilaginomycotina.</title>
        <authorList>
            <person name="Kijpornyongpan T."/>
            <person name="Mondo S.J."/>
            <person name="Barry K."/>
            <person name="Sandor L."/>
            <person name="Lee J."/>
            <person name="Lipzen A."/>
            <person name="Pangilinan J."/>
            <person name="LaButti K."/>
            <person name="Hainaut M."/>
            <person name="Henrissat B."/>
            <person name="Grigoriev I.V."/>
            <person name="Spatafora J.W."/>
            <person name="Aime M.C."/>
        </authorList>
    </citation>
    <scope>NUCLEOTIDE SEQUENCE [LARGE SCALE GENOMIC DNA]</scope>
    <source>
        <strain evidence="3 4">MCA 4198</strain>
    </source>
</reference>
<dbReference type="InterPro" id="IPR037047">
    <property type="entry name" value="PITH_dom_sf"/>
</dbReference>
<dbReference type="OrthoDB" id="2635at2759"/>
<dbReference type="PANTHER" id="PTHR12175:SF1">
    <property type="entry name" value="PITH DOMAIN-CONTAINING PROTEIN 1"/>
    <property type="match status" value="1"/>
</dbReference>
<dbReference type="InterPro" id="IPR045099">
    <property type="entry name" value="PITH1-like"/>
</dbReference>
<dbReference type="InParanoid" id="A0A316YIR4"/>
<feature type="domain" description="PITH" evidence="2">
    <location>
        <begin position="21"/>
        <end position="242"/>
    </location>
</feature>
<keyword evidence="4" id="KW-1185">Reference proteome</keyword>
<proteinExistence type="inferred from homology"/>
<dbReference type="Proteomes" id="UP000245768">
    <property type="component" value="Unassembled WGS sequence"/>
</dbReference>
<dbReference type="GeneID" id="37044353"/>
<dbReference type="Gene3D" id="2.60.120.470">
    <property type="entry name" value="PITH domain"/>
    <property type="match status" value="1"/>
</dbReference>
<sequence length="267" mass="29160">MNCNEETTVLERRLPAGTDQSVTANRGDEMNLYEYIDRSQVWGLNVDQPLTNFFVTRQRPDGAPGEREEIEVDVTGPKACIRPWHTRSNTSIYTETQSGTGDDTLIITVPFTHQVKIKSILVNVGRGDFMPTRLRAFVNRPNGVDFDELEAAEGGPAGARTGSVGSGKPQADFNLLDDVGSSDGGVIEYPVSISRFSSTQNVSIVLSDSSSRDMSRIFYLGFRGTAAQTPLREGIHYRQVVEDAADARIDGVRDKNRAASGVQGSAR</sequence>
<dbReference type="AlphaFoldDB" id="A0A316YIR4"/>
<dbReference type="PANTHER" id="PTHR12175">
    <property type="entry name" value="AD039 HT014 THIOREDOXIN FAMILY TRP26"/>
    <property type="match status" value="1"/>
</dbReference>
<evidence type="ECO:0000313" key="3">
    <source>
        <dbReference type="EMBL" id="PWN88518.1"/>
    </source>
</evidence>
<dbReference type="RefSeq" id="XP_025375716.1">
    <property type="nucleotide sequence ID" value="XM_025522437.1"/>
</dbReference>
<dbReference type="PROSITE" id="PS51532">
    <property type="entry name" value="PITH"/>
    <property type="match status" value="1"/>
</dbReference>
<comment type="similarity">
    <text evidence="1">Belongs to the PITHD1 family.</text>
</comment>
<organism evidence="3 4">
    <name type="scientific">Acaromyces ingoldii</name>
    <dbReference type="NCBI Taxonomy" id="215250"/>
    <lineage>
        <taxon>Eukaryota</taxon>
        <taxon>Fungi</taxon>
        <taxon>Dikarya</taxon>
        <taxon>Basidiomycota</taxon>
        <taxon>Ustilaginomycotina</taxon>
        <taxon>Exobasidiomycetes</taxon>
        <taxon>Exobasidiales</taxon>
        <taxon>Cryptobasidiaceae</taxon>
        <taxon>Acaromyces</taxon>
    </lineage>
</organism>
<dbReference type="InterPro" id="IPR008979">
    <property type="entry name" value="Galactose-bd-like_sf"/>
</dbReference>
<dbReference type="SUPFAM" id="SSF49785">
    <property type="entry name" value="Galactose-binding domain-like"/>
    <property type="match status" value="1"/>
</dbReference>
<dbReference type="EMBL" id="KZ819638">
    <property type="protein sequence ID" value="PWN88518.1"/>
    <property type="molecule type" value="Genomic_DNA"/>
</dbReference>
<dbReference type="Pfam" id="PF06201">
    <property type="entry name" value="PITH"/>
    <property type="match status" value="1"/>
</dbReference>
<name>A0A316YIR4_9BASI</name>
<evidence type="ECO:0000256" key="1">
    <source>
        <dbReference type="ARBA" id="ARBA00025788"/>
    </source>
</evidence>
<evidence type="ECO:0000259" key="2">
    <source>
        <dbReference type="PROSITE" id="PS51532"/>
    </source>
</evidence>
<gene>
    <name evidence="3" type="ORF">FA10DRAFT_268705</name>
</gene>
<dbReference type="GO" id="GO:0005634">
    <property type="term" value="C:nucleus"/>
    <property type="evidence" value="ECO:0007669"/>
    <property type="project" value="TreeGrafter"/>
</dbReference>
<dbReference type="InterPro" id="IPR010400">
    <property type="entry name" value="PITH_dom"/>
</dbReference>
<accession>A0A316YIR4</accession>
<protein>
    <submittedName>
        <fullName evidence="3">DUF1000-domain-containing protein</fullName>
    </submittedName>
</protein>